<dbReference type="InterPro" id="IPR007235">
    <property type="entry name" value="Glyco_trans_28_C"/>
</dbReference>
<dbReference type="GO" id="GO:0009252">
    <property type="term" value="P:peptidoglycan biosynthetic process"/>
    <property type="evidence" value="ECO:0007669"/>
    <property type="project" value="UniProtKB-UniRule"/>
</dbReference>
<feature type="binding site" evidence="10">
    <location>
        <position position="200"/>
    </location>
    <ligand>
        <name>UDP-N-acetyl-alpha-D-glucosamine</name>
        <dbReference type="ChEBI" id="CHEBI:57705"/>
    </ligand>
</feature>
<dbReference type="GO" id="GO:0005975">
    <property type="term" value="P:carbohydrate metabolic process"/>
    <property type="evidence" value="ECO:0007669"/>
    <property type="project" value="InterPro"/>
</dbReference>
<dbReference type="GO" id="GO:0050511">
    <property type="term" value="F:undecaprenyldiphospho-muramoylpentapeptide beta-N-acetylglucosaminyltransferase activity"/>
    <property type="evidence" value="ECO:0007669"/>
    <property type="project" value="UniProtKB-UniRule"/>
</dbReference>
<dbReference type="EMBL" id="JAVDQD010000007">
    <property type="protein sequence ID" value="MDR6241240.1"/>
    <property type="molecule type" value="Genomic_DNA"/>
</dbReference>
<dbReference type="Pfam" id="PF04101">
    <property type="entry name" value="Glyco_tran_28_C"/>
    <property type="match status" value="1"/>
</dbReference>
<comment type="caution">
    <text evidence="13">The sequence shown here is derived from an EMBL/GenBank/DDBJ whole genome shotgun (WGS) entry which is preliminary data.</text>
</comment>
<evidence type="ECO:0000256" key="9">
    <source>
        <dbReference type="ARBA" id="ARBA00023316"/>
    </source>
</evidence>
<dbReference type="HAMAP" id="MF_00033">
    <property type="entry name" value="MurG"/>
    <property type="match status" value="1"/>
</dbReference>
<protein>
    <recommendedName>
        <fullName evidence="10">UDP-N-acetylglucosamine--N-acetylmuramyl-(pentapeptide) pyrophosphoryl-undecaprenol N-acetylglucosamine transferase</fullName>
        <ecNumber evidence="10">2.4.1.227</ecNumber>
    </recommendedName>
    <alternativeName>
        <fullName evidence="10">Undecaprenyl-PP-MurNAc-pentapeptide-UDPGlcNAc GlcNAc transferase</fullName>
    </alternativeName>
</protein>
<evidence type="ECO:0000256" key="6">
    <source>
        <dbReference type="ARBA" id="ARBA00022984"/>
    </source>
</evidence>
<organism evidence="13 14">
    <name type="scientific">Aureibacter tunicatorum</name>
    <dbReference type="NCBI Taxonomy" id="866807"/>
    <lineage>
        <taxon>Bacteria</taxon>
        <taxon>Pseudomonadati</taxon>
        <taxon>Bacteroidota</taxon>
        <taxon>Cytophagia</taxon>
        <taxon>Cytophagales</taxon>
        <taxon>Persicobacteraceae</taxon>
        <taxon>Aureibacter</taxon>
    </lineage>
</organism>
<dbReference type="PANTHER" id="PTHR21015:SF22">
    <property type="entry name" value="GLYCOSYLTRANSFERASE"/>
    <property type="match status" value="1"/>
</dbReference>
<dbReference type="NCBIfam" id="TIGR01133">
    <property type="entry name" value="murG"/>
    <property type="match status" value="1"/>
</dbReference>
<dbReference type="CDD" id="cd03785">
    <property type="entry name" value="GT28_MurG"/>
    <property type="match status" value="1"/>
</dbReference>
<dbReference type="GO" id="GO:0071555">
    <property type="term" value="P:cell wall organization"/>
    <property type="evidence" value="ECO:0007669"/>
    <property type="project" value="UniProtKB-KW"/>
</dbReference>
<dbReference type="Gene3D" id="3.40.50.2000">
    <property type="entry name" value="Glycogen Phosphorylase B"/>
    <property type="match status" value="2"/>
</dbReference>
<keyword evidence="2 10" id="KW-0132">Cell division</keyword>
<reference evidence="13" key="1">
    <citation type="submission" date="2023-07" db="EMBL/GenBank/DDBJ databases">
        <title>Genomic Encyclopedia of Type Strains, Phase IV (KMG-IV): sequencing the most valuable type-strain genomes for metagenomic binning, comparative biology and taxonomic classification.</title>
        <authorList>
            <person name="Goeker M."/>
        </authorList>
    </citation>
    <scope>NUCLEOTIDE SEQUENCE</scope>
    <source>
        <strain evidence="13">DSM 26174</strain>
    </source>
</reference>
<keyword evidence="14" id="KW-1185">Reference proteome</keyword>
<dbReference type="SUPFAM" id="SSF53756">
    <property type="entry name" value="UDP-Glycosyltransferase/glycogen phosphorylase"/>
    <property type="match status" value="1"/>
</dbReference>
<feature type="binding site" evidence="10">
    <location>
        <position position="300"/>
    </location>
    <ligand>
        <name>UDP-N-acetyl-alpha-D-glucosamine</name>
        <dbReference type="ChEBI" id="CHEBI:57705"/>
    </ligand>
</feature>
<feature type="binding site" evidence="10">
    <location>
        <begin position="11"/>
        <end position="13"/>
    </location>
    <ligand>
        <name>UDP-N-acetyl-alpha-D-glucosamine</name>
        <dbReference type="ChEBI" id="CHEBI:57705"/>
    </ligand>
</feature>
<dbReference type="AlphaFoldDB" id="A0AAE4BUM8"/>
<evidence type="ECO:0000313" key="13">
    <source>
        <dbReference type="EMBL" id="MDR6241240.1"/>
    </source>
</evidence>
<dbReference type="GO" id="GO:0005886">
    <property type="term" value="C:plasma membrane"/>
    <property type="evidence" value="ECO:0007669"/>
    <property type="project" value="UniProtKB-SubCell"/>
</dbReference>
<dbReference type="GO" id="GO:0051301">
    <property type="term" value="P:cell division"/>
    <property type="evidence" value="ECO:0007669"/>
    <property type="project" value="UniProtKB-KW"/>
</dbReference>
<evidence type="ECO:0000256" key="2">
    <source>
        <dbReference type="ARBA" id="ARBA00022618"/>
    </source>
</evidence>
<evidence type="ECO:0000256" key="7">
    <source>
        <dbReference type="ARBA" id="ARBA00023136"/>
    </source>
</evidence>
<comment type="similarity">
    <text evidence="10">Belongs to the glycosyltransferase 28 family. MurG subfamily.</text>
</comment>
<keyword evidence="1 10" id="KW-1003">Cell membrane</keyword>
<dbReference type="RefSeq" id="WP_309941846.1">
    <property type="nucleotide sequence ID" value="NZ_AP025305.1"/>
</dbReference>
<dbReference type="EC" id="2.4.1.227" evidence="10"/>
<dbReference type="PANTHER" id="PTHR21015">
    <property type="entry name" value="UDP-N-ACETYLGLUCOSAMINE--N-ACETYLMURAMYL-(PENTAPEPTIDE) PYROPHOSPHORYL-UNDECAPRENOL N-ACETYLGLUCOSAMINE TRANSFERASE 1"/>
    <property type="match status" value="1"/>
</dbReference>
<keyword evidence="3 10" id="KW-0328">Glycosyltransferase</keyword>
<evidence type="ECO:0000313" key="14">
    <source>
        <dbReference type="Proteomes" id="UP001185092"/>
    </source>
</evidence>
<dbReference type="GO" id="GO:0008360">
    <property type="term" value="P:regulation of cell shape"/>
    <property type="evidence" value="ECO:0007669"/>
    <property type="project" value="UniProtKB-KW"/>
</dbReference>
<keyword evidence="5 10" id="KW-0133">Cell shape</keyword>
<feature type="binding site" evidence="10">
    <location>
        <position position="125"/>
    </location>
    <ligand>
        <name>UDP-N-acetyl-alpha-D-glucosamine</name>
        <dbReference type="ChEBI" id="CHEBI:57705"/>
    </ligand>
</feature>
<keyword evidence="9 10" id="KW-0961">Cell wall biogenesis/degradation</keyword>
<comment type="caution">
    <text evidence="10">Lacks conserved residue(s) required for the propagation of feature annotation.</text>
</comment>
<feature type="domain" description="Glycosyltransferase family 28 N-terminal" evidence="11">
    <location>
        <begin position="4"/>
        <end position="142"/>
    </location>
</feature>
<comment type="catalytic activity">
    <reaction evidence="10">
        <text>di-trans,octa-cis-undecaprenyl diphospho-N-acetyl-alpha-D-muramoyl-L-alanyl-D-glutamyl-meso-2,6-diaminopimeloyl-D-alanyl-D-alanine + UDP-N-acetyl-alpha-D-glucosamine = di-trans,octa-cis-undecaprenyl diphospho-[N-acetyl-alpha-D-glucosaminyl-(1-&gt;4)]-N-acetyl-alpha-D-muramoyl-L-alanyl-D-glutamyl-meso-2,6-diaminopimeloyl-D-alanyl-D-alanine + UDP + H(+)</text>
        <dbReference type="Rhea" id="RHEA:31227"/>
        <dbReference type="ChEBI" id="CHEBI:15378"/>
        <dbReference type="ChEBI" id="CHEBI:57705"/>
        <dbReference type="ChEBI" id="CHEBI:58223"/>
        <dbReference type="ChEBI" id="CHEBI:61387"/>
        <dbReference type="ChEBI" id="CHEBI:61388"/>
        <dbReference type="EC" id="2.4.1.227"/>
    </reaction>
</comment>
<evidence type="ECO:0000256" key="1">
    <source>
        <dbReference type="ARBA" id="ARBA00022475"/>
    </source>
</evidence>
<dbReference type="InterPro" id="IPR006009">
    <property type="entry name" value="GlcNAc_MurG"/>
</dbReference>
<comment type="subcellular location">
    <subcellularLocation>
        <location evidence="10">Cell membrane</location>
        <topology evidence="10">Peripheral membrane protein</topology>
        <orientation evidence="10">Cytoplasmic side</orientation>
    </subcellularLocation>
</comment>
<dbReference type="InterPro" id="IPR004276">
    <property type="entry name" value="GlycoTrans_28_N"/>
</dbReference>
<evidence type="ECO:0000256" key="3">
    <source>
        <dbReference type="ARBA" id="ARBA00022676"/>
    </source>
</evidence>
<keyword evidence="7 10" id="KW-0472">Membrane</keyword>
<evidence type="ECO:0000256" key="8">
    <source>
        <dbReference type="ARBA" id="ARBA00023306"/>
    </source>
</evidence>
<dbReference type="Pfam" id="PF03033">
    <property type="entry name" value="Glyco_transf_28"/>
    <property type="match status" value="1"/>
</dbReference>
<comment type="pathway">
    <text evidence="10">Cell wall biogenesis; peptidoglycan biosynthesis.</text>
</comment>
<keyword evidence="8 10" id="KW-0131">Cell cycle</keyword>
<comment type="function">
    <text evidence="10">Cell wall formation. Catalyzes the transfer of a GlcNAc subunit on undecaprenyl-pyrophosphoryl-MurNAc-pentapeptide (lipid intermediate I) to form undecaprenyl-pyrophosphoryl-MurNAc-(pentapeptide)GlcNAc (lipid intermediate II).</text>
</comment>
<accession>A0AAE4BUM8</accession>
<evidence type="ECO:0000259" key="11">
    <source>
        <dbReference type="Pfam" id="PF03033"/>
    </source>
</evidence>
<proteinExistence type="inferred from homology"/>
<name>A0AAE4BUM8_9BACT</name>
<keyword evidence="4 10" id="KW-0808">Transferase</keyword>
<evidence type="ECO:0000256" key="4">
    <source>
        <dbReference type="ARBA" id="ARBA00022679"/>
    </source>
</evidence>
<dbReference type="Proteomes" id="UP001185092">
    <property type="component" value="Unassembled WGS sequence"/>
</dbReference>
<sequence>MNRVIISGGGTGGHINPALAIANEIKKRNPQAEILFVGAKGRMEMERVPKAGYEIKGLWIDGIQRSLSFRNLMFPLKLIVSLIHSWLILRKFKPEACIGVGGFASGPLLYMATVLKIPTLIQEQNSYAGLTNKLLGNRIDKVCAGFEKGMERYFPKNKVVATGNPVREDLVEVEKIDENEALNYFGLQSNRPVLLVIGGSLGAKSVNLAMSKCVKNLLDQGLQVIWQTGKFYYDAIVEEQANLAEDPHLKIMAFVERMDFAYRVADVVVSRAGALSIAELEVVGKPSIFVPSPNVAEDHQTKNAESLLDQNACLLVKDSELDTKLEKQIIDLVENTSLMKELADNMNKVSKPYATKKIVDEIEKLKA</sequence>
<evidence type="ECO:0000259" key="12">
    <source>
        <dbReference type="Pfam" id="PF04101"/>
    </source>
</evidence>
<gene>
    <name evidence="10" type="primary">murG</name>
    <name evidence="13" type="ORF">HNQ88_004318</name>
</gene>
<feature type="domain" description="Glycosyl transferase family 28 C-terminal" evidence="12">
    <location>
        <begin position="193"/>
        <end position="351"/>
    </location>
</feature>
<keyword evidence="6 10" id="KW-0573">Peptidoglycan synthesis</keyword>
<evidence type="ECO:0000256" key="10">
    <source>
        <dbReference type="HAMAP-Rule" id="MF_00033"/>
    </source>
</evidence>
<evidence type="ECO:0000256" key="5">
    <source>
        <dbReference type="ARBA" id="ARBA00022960"/>
    </source>
</evidence>
<feature type="binding site" evidence="10">
    <location>
        <position position="167"/>
    </location>
    <ligand>
        <name>UDP-N-acetyl-alpha-D-glucosamine</name>
        <dbReference type="ChEBI" id="CHEBI:57705"/>
    </ligand>
</feature>